<dbReference type="SMART" id="SM00332">
    <property type="entry name" value="PP2Cc"/>
    <property type="match status" value="1"/>
</dbReference>
<dbReference type="GO" id="GO:0004722">
    <property type="term" value="F:protein serine/threonine phosphatase activity"/>
    <property type="evidence" value="ECO:0007669"/>
    <property type="project" value="InterPro"/>
</dbReference>
<reference evidence="2 3" key="1">
    <citation type="journal article" date="2019" name="Nat. Microbiol.">
        <title>Mediterranean grassland soil C-N compound turnover is dependent on rainfall and depth, and is mediated by genomically divergent microorganisms.</title>
        <authorList>
            <person name="Diamond S."/>
            <person name="Andeer P.F."/>
            <person name="Li Z."/>
            <person name="Crits-Christoph A."/>
            <person name="Burstein D."/>
            <person name="Anantharaman K."/>
            <person name="Lane K.R."/>
            <person name="Thomas B.C."/>
            <person name="Pan C."/>
            <person name="Northen T.R."/>
            <person name="Banfield J.F."/>
        </authorList>
    </citation>
    <scope>NUCLEOTIDE SEQUENCE [LARGE SCALE GENOMIC DNA]</scope>
    <source>
        <strain evidence="2">NP_6</strain>
    </source>
</reference>
<dbReference type="PANTHER" id="PTHR47992">
    <property type="entry name" value="PROTEIN PHOSPHATASE"/>
    <property type="match status" value="1"/>
</dbReference>
<dbReference type="Gene3D" id="3.60.40.10">
    <property type="entry name" value="PPM-type phosphatase domain"/>
    <property type="match status" value="1"/>
</dbReference>
<evidence type="ECO:0000313" key="3">
    <source>
        <dbReference type="Proteomes" id="UP000318093"/>
    </source>
</evidence>
<dbReference type="EMBL" id="VBAN01000130">
    <property type="protein sequence ID" value="TMI83044.1"/>
    <property type="molecule type" value="Genomic_DNA"/>
</dbReference>
<dbReference type="NCBIfam" id="NF033484">
    <property type="entry name" value="Stp1_PP2C_phos"/>
    <property type="match status" value="1"/>
</dbReference>
<organism evidence="2 3">
    <name type="scientific">Candidatus Segetimicrobium genomatis</name>
    <dbReference type="NCBI Taxonomy" id="2569760"/>
    <lineage>
        <taxon>Bacteria</taxon>
        <taxon>Bacillati</taxon>
        <taxon>Candidatus Sysuimicrobiota</taxon>
        <taxon>Candidatus Sysuimicrobiia</taxon>
        <taxon>Candidatus Sysuimicrobiales</taxon>
        <taxon>Candidatus Segetimicrobiaceae</taxon>
        <taxon>Candidatus Segetimicrobium</taxon>
    </lineage>
</organism>
<name>A0A537JHR2_9BACT</name>
<feature type="domain" description="PPM-type phosphatase" evidence="1">
    <location>
        <begin position="10"/>
        <end position="247"/>
    </location>
</feature>
<proteinExistence type="predicted"/>
<dbReference type="Proteomes" id="UP000318093">
    <property type="component" value="Unassembled WGS sequence"/>
</dbReference>
<dbReference type="PROSITE" id="PS51746">
    <property type="entry name" value="PPM_2"/>
    <property type="match status" value="1"/>
</dbReference>
<dbReference type="CDD" id="cd00143">
    <property type="entry name" value="PP2Cc"/>
    <property type="match status" value="1"/>
</dbReference>
<evidence type="ECO:0000313" key="2">
    <source>
        <dbReference type="EMBL" id="TMI83044.1"/>
    </source>
</evidence>
<dbReference type="SMART" id="SM00331">
    <property type="entry name" value="PP2C_SIG"/>
    <property type="match status" value="1"/>
</dbReference>
<accession>A0A537JHR2</accession>
<dbReference type="AlphaFoldDB" id="A0A537JHR2"/>
<dbReference type="InterPro" id="IPR015655">
    <property type="entry name" value="PP2C"/>
</dbReference>
<protein>
    <submittedName>
        <fullName evidence="2">Stp1/IreP family PP2C-type Ser/Thr phosphatase</fullName>
    </submittedName>
</protein>
<comment type="caution">
    <text evidence="2">The sequence shown here is derived from an EMBL/GenBank/DDBJ whole genome shotgun (WGS) entry which is preliminary data.</text>
</comment>
<dbReference type="InterPro" id="IPR001932">
    <property type="entry name" value="PPM-type_phosphatase-like_dom"/>
</dbReference>
<dbReference type="SUPFAM" id="SSF81606">
    <property type="entry name" value="PP2C-like"/>
    <property type="match status" value="1"/>
</dbReference>
<sequence>MRLAGLAARGVGRSETGRVREVNEDRILLVEDVDRGASLFAVADGLGGHARGDLASTMVVEALRKELPALLAGGSPARDALVDALRRANAAIYAHAQAEGLTGMATTCTAFLADGRAGIVAHVGDSRAYLLRAQDVRQLTADHSLVSELARRGSLTPAEVETHAQRHILTRALGAAPDVEIDVIDEPLRAGDLVVLVTDGLHTAVPSPEIHSVIRSSPDPEEACSVLLGLANARGGFDNASVVIIRLAPWWMGRAAARLLAPVGLAAILAAGVAAYRLDHAYFLGVRGDMVAVMWGTPARVLGLPLSGVIKVTEVPVARIAPADRMRLMHGIPAGSTEEAESVLRTLLSHQP</sequence>
<evidence type="ECO:0000259" key="1">
    <source>
        <dbReference type="PROSITE" id="PS51746"/>
    </source>
</evidence>
<gene>
    <name evidence="2" type="ORF">E6H03_04405</name>
</gene>
<dbReference type="Pfam" id="PF13672">
    <property type="entry name" value="PP2C_2"/>
    <property type="match status" value="1"/>
</dbReference>
<dbReference type="InterPro" id="IPR036457">
    <property type="entry name" value="PPM-type-like_dom_sf"/>
</dbReference>